<proteinExistence type="predicted"/>
<organism evidence="3 4">
    <name type="scientific">Nocardiopsis coralli</name>
    <dbReference type="NCBI Taxonomy" id="2772213"/>
    <lineage>
        <taxon>Bacteria</taxon>
        <taxon>Bacillati</taxon>
        <taxon>Actinomycetota</taxon>
        <taxon>Actinomycetes</taxon>
        <taxon>Streptosporangiales</taxon>
        <taxon>Nocardiopsidaceae</taxon>
        <taxon>Nocardiopsis</taxon>
    </lineage>
</organism>
<name>A0ABR9P439_9ACTN</name>
<feature type="region of interest" description="Disordered" evidence="1">
    <location>
        <begin position="28"/>
        <end position="48"/>
    </location>
</feature>
<feature type="compositionally biased region" description="Acidic residues" evidence="1">
    <location>
        <begin position="30"/>
        <end position="40"/>
    </location>
</feature>
<sequence>MRGITPVRRTFLAAAPIALTLALTGCGGDDGAEAAPEQDDGTAAAEQAAEDFAQAVRDRDGEAGCALLDEPAQDLVAQTQEADDCGAAFADYAESLPDADGIEVGEVEMGTDLDGETEIATADIAFPGDEEAGGLELREDGEGAWTATRVPGATLGGA</sequence>
<evidence type="ECO:0000313" key="3">
    <source>
        <dbReference type="EMBL" id="MBE2998606.1"/>
    </source>
</evidence>
<dbReference type="RefSeq" id="WP_193121242.1">
    <property type="nucleotide sequence ID" value="NZ_JADBGI010000005.1"/>
</dbReference>
<dbReference type="EMBL" id="JADBGI010000005">
    <property type="protein sequence ID" value="MBE2998606.1"/>
    <property type="molecule type" value="Genomic_DNA"/>
</dbReference>
<dbReference type="PROSITE" id="PS51257">
    <property type="entry name" value="PROKAR_LIPOPROTEIN"/>
    <property type="match status" value="1"/>
</dbReference>
<dbReference type="Proteomes" id="UP000806528">
    <property type="component" value="Unassembled WGS sequence"/>
</dbReference>
<comment type="caution">
    <text evidence="3">The sequence shown here is derived from an EMBL/GenBank/DDBJ whole genome shotgun (WGS) entry which is preliminary data.</text>
</comment>
<feature type="chain" id="PRO_5045209045" description="Secreted protein" evidence="2">
    <location>
        <begin position="28"/>
        <end position="158"/>
    </location>
</feature>
<protein>
    <recommendedName>
        <fullName evidence="5">Secreted protein</fullName>
    </recommendedName>
</protein>
<evidence type="ECO:0000256" key="2">
    <source>
        <dbReference type="SAM" id="SignalP"/>
    </source>
</evidence>
<gene>
    <name evidence="3" type="ORF">IDM40_07800</name>
</gene>
<keyword evidence="2" id="KW-0732">Signal</keyword>
<feature type="signal peptide" evidence="2">
    <location>
        <begin position="1"/>
        <end position="27"/>
    </location>
</feature>
<keyword evidence="4" id="KW-1185">Reference proteome</keyword>
<evidence type="ECO:0008006" key="5">
    <source>
        <dbReference type="Google" id="ProtNLM"/>
    </source>
</evidence>
<evidence type="ECO:0000256" key="1">
    <source>
        <dbReference type="SAM" id="MobiDB-lite"/>
    </source>
</evidence>
<reference evidence="3 4" key="1">
    <citation type="submission" date="2020-09" db="EMBL/GenBank/DDBJ databases">
        <title>Diversity and distribution of actinomycetes associated with coral in the coast of Hainan.</title>
        <authorList>
            <person name="Li F."/>
        </authorList>
    </citation>
    <scope>NUCLEOTIDE SEQUENCE [LARGE SCALE GENOMIC DNA]</scope>
    <source>
        <strain evidence="3 4">HNM0947</strain>
    </source>
</reference>
<evidence type="ECO:0000313" key="4">
    <source>
        <dbReference type="Proteomes" id="UP000806528"/>
    </source>
</evidence>
<accession>A0ABR9P439</accession>